<name>A0A6A6K5F1_HEVBR</name>
<dbReference type="PANTHER" id="PTHR33710:SF79">
    <property type="entry name" value="OS06G0205337 PROTEIN"/>
    <property type="match status" value="1"/>
</dbReference>
<dbReference type="Pfam" id="PF03372">
    <property type="entry name" value="Exo_endo_phos"/>
    <property type="match status" value="1"/>
</dbReference>
<comment type="caution">
    <text evidence="2">The sequence shown here is derived from an EMBL/GenBank/DDBJ whole genome shotgun (WGS) entry which is preliminary data.</text>
</comment>
<dbReference type="SUPFAM" id="SSF56219">
    <property type="entry name" value="DNase I-like"/>
    <property type="match status" value="1"/>
</dbReference>
<dbReference type="InterPro" id="IPR036691">
    <property type="entry name" value="Endo/exonu/phosph_ase_sf"/>
</dbReference>
<dbReference type="Gene3D" id="3.60.10.10">
    <property type="entry name" value="Endonuclease/exonuclease/phosphatase"/>
    <property type="match status" value="1"/>
</dbReference>
<evidence type="ECO:0000313" key="3">
    <source>
        <dbReference type="Proteomes" id="UP000467840"/>
    </source>
</evidence>
<dbReference type="AlphaFoldDB" id="A0A6A6K5F1"/>
<accession>A0A6A6K5F1</accession>
<organism evidence="2 3">
    <name type="scientific">Hevea brasiliensis</name>
    <name type="common">Para rubber tree</name>
    <name type="synonym">Siphonia brasiliensis</name>
    <dbReference type="NCBI Taxonomy" id="3981"/>
    <lineage>
        <taxon>Eukaryota</taxon>
        <taxon>Viridiplantae</taxon>
        <taxon>Streptophyta</taxon>
        <taxon>Embryophyta</taxon>
        <taxon>Tracheophyta</taxon>
        <taxon>Spermatophyta</taxon>
        <taxon>Magnoliopsida</taxon>
        <taxon>eudicotyledons</taxon>
        <taxon>Gunneridae</taxon>
        <taxon>Pentapetalae</taxon>
        <taxon>rosids</taxon>
        <taxon>fabids</taxon>
        <taxon>Malpighiales</taxon>
        <taxon>Euphorbiaceae</taxon>
        <taxon>Crotonoideae</taxon>
        <taxon>Micrandreae</taxon>
        <taxon>Hevea</taxon>
    </lineage>
</organism>
<evidence type="ECO:0000313" key="2">
    <source>
        <dbReference type="EMBL" id="KAF2284020.1"/>
    </source>
</evidence>
<reference evidence="2 3" key="1">
    <citation type="journal article" date="2020" name="Mol. Plant">
        <title>The Chromosome-Based Rubber Tree Genome Provides New Insights into Spurge Genome Evolution and Rubber Biosynthesis.</title>
        <authorList>
            <person name="Liu J."/>
            <person name="Shi C."/>
            <person name="Shi C.C."/>
            <person name="Li W."/>
            <person name="Zhang Q.J."/>
            <person name="Zhang Y."/>
            <person name="Li K."/>
            <person name="Lu H.F."/>
            <person name="Shi C."/>
            <person name="Zhu S.T."/>
            <person name="Xiao Z.Y."/>
            <person name="Nan H."/>
            <person name="Yue Y."/>
            <person name="Zhu X.G."/>
            <person name="Wu Y."/>
            <person name="Hong X.N."/>
            <person name="Fan G.Y."/>
            <person name="Tong Y."/>
            <person name="Zhang D."/>
            <person name="Mao C.L."/>
            <person name="Liu Y.L."/>
            <person name="Hao S.J."/>
            <person name="Liu W.Q."/>
            <person name="Lv M.Q."/>
            <person name="Zhang H.B."/>
            <person name="Liu Y."/>
            <person name="Hu-Tang G.R."/>
            <person name="Wang J.P."/>
            <person name="Wang J.H."/>
            <person name="Sun Y.H."/>
            <person name="Ni S.B."/>
            <person name="Chen W.B."/>
            <person name="Zhang X.C."/>
            <person name="Jiao Y.N."/>
            <person name="Eichler E.E."/>
            <person name="Li G.H."/>
            <person name="Liu X."/>
            <person name="Gao L.Z."/>
        </authorList>
    </citation>
    <scope>NUCLEOTIDE SEQUENCE [LARGE SCALE GENOMIC DNA]</scope>
    <source>
        <strain evidence="3">cv. GT1</strain>
        <tissue evidence="2">Leaf</tissue>
    </source>
</reference>
<dbReference type="Proteomes" id="UP000467840">
    <property type="component" value="Chromosome 12"/>
</dbReference>
<sequence>MTTQNARLIGNLFKNLLDIDMASNDDVSIGSCIRLRVDVDITKPMLAGFTNKRPDGSLERVRFRFERAENRGKRQEYGPWMRVEIFSSKSKSQFRAPQVQRPVLSSSGSLLGVNQVARVVSEVDKQVKTSTQSPVSLVSGDPTVRCGRHHNLQPISVAFTAEVAARPSLPLGKDYTFTRPDIPSLKRKERWRSSFGFHCSFYVPLDGLSGGLALWWKDCLPVQILQYSKRWIDVMVSQSIPWHASFVYGDSKVQGRISFVDSLRGLDLNDNSPWLIIGDFNICNSQSDKWGARRINNAVARASNSFLFYGALEELPFKGHRFTWSNKQYGQARIMARLDKAVTNSEWRSLFSKCQLIHGNLIASDHHPLILSMHPKFKKAVGVFHFDLRWMSSSQCEENIKVAWNSLSGTLVEKLSFCRNVLSKWSNRNFGNSHKKIQELSHKLDDLLSSLSPNIHQEEVEEVKRQLSHQWRMEELYWYKKSRVNWLSFGDKNTKFFHASAIQRRQRNQIVKIRIVKEIGSKKIVPLSRRHWISFITYLLRPSS</sequence>
<dbReference type="EMBL" id="JAAGAX010000018">
    <property type="protein sequence ID" value="KAF2284020.1"/>
    <property type="molecule type" value="Genomic_DNA"/>
</dbReference>
<dbReference type="PANTHER" id="PTHR33710">
    <property type="entry name" value="BNAC02G09200D PROTEIN"/>
    <property type="match status" value="1"/>
</dbReference>
<gene>
    <name evidence="2" type="ORF">GH714_018069</name>
</gene>
<evidence type="ECO:0000259" key="1">
    <source>
        <dbReference type="Pfam" id="PF03372"/>
    </source>
</evidence>
<dbReference type="InterPro" id="IPR005135">
    <property type="entry name" value="Endo/exonuclease/phosphatase"/>
</dbReference>
<feature type="domain" description="Endonuclease/exonuclease/phosphatase" evidence="1">
    <location>
        <begin position="196"/>
        <end position="366"/>
    </location>
</feature>
<keyword evidence="3" id="KW-1185">Reference proteome</keyword>
<dbReference type="GO" id="GO:0003824">
    <property type="term" value="F:catalytic activity"/>
    <property type="evidence" value="ECO:0007669"/>
    <property type="project" value="InterPro"/>
</dbReference>
<protein>
    <recommendedName>
        <fullName evidence="1">Endonuclease/exonuclease/phosphatase domain-containing protein</fullName>
    </recommendedName>
</protein>
<proteinExistence type="predicted"/>